<keyword evidence="2" id="KW-0812">Transmembrane</keyword>
<gene>
    <name evidence="3" type="ORF">BGZ96_006451</name>
</gene>
<protein>
    <recommendedName>
        <fullName evidence="5">F-box domain-containing protein</fullName>
    </recommendedName>
</protein>
<keyword evidence="2" id="KW-0472">Membrane</keyword>
<feature type="compositionally biased region" description="Basic residues" evidence="1">
    <location>
        <begin position="196"/>
        <end position="205"/>
    </location>
</feature>
<keyword evidence="2" id="KW-1133">Transmembrane helix</keyword>
<evidence type="ECO:0000256" key="2">
    <source>
        <dbReference type="SAM" id="Phobius"/>
    </source>
</evidence>
<feature type="transmembrane region" description="Helical" evidence="2">
    <location>
        <begin position="534"/>
        <end position="552"/>
    </location>
</feature>
<proteinExistence type="predicted"/>
<dbReference type="InterPro" id="IPR036047">
    <property type="entry name" value="F-box-like_dom_sf"/>
</dbReference>
<dbReference type="PANTHER" id="PTHR31960:SF2">
    <property type="entry name" value="F-BOX PROTEIN PP2-A15"/>
    <property type="match status" value="1"/>
</dbReference>
<dbReference type="Proteomes" id="UP001194696">
    <property type="component" value="Unassembled WGS sequence"/>
</dbReference>
<keyword evidence="4" id="KW-1185">Reference proteome</keyword>
<feature type="compositionally biased region" description="Low complexity" evidence="1">
    <location>
        <begin position="115"/>
        <end position="147"/>
    </location>
</feature>
<feature type="region of interest" description="Disordered" evidence="1">
    <location>
        <begin position="404"/>
        <end position="444"/>
    </location>
</feature>
<organism evidence="3 4">
    <name type="scientific">Linnemannia gamsii</name>
    <dbReference type="NCBI Taxonomy" id="64522"/>
    <lineage>
        <taxon>Eukaryota</taxon>
        <taxon>Fungi</taxon>
        <taxon>Fungi incertae sedis</taxon>
        <taxon>Mucoromycota</taxon>
        <taxon>Mortierellomycotina</taxon>
        <taxon>Mortierellomycetes</taxon>
        <taxon>Mortierellales</taxon>
        <taxon>Mortierellaceae</taxon>
        <taxon>Linnemannia</taxon>
    </lineage>
</organism>
<feature type="compositionally biased region" description="Basic and acidic residues" evidence="1">
    <location>
        <begin position="484"/>
        <end position="499"/>
    </location>
</feature>
<dbReference type="PANTHER" id="PTHR31960">
    <property type="entry name" value="F-BOX PROTEIN PP2-A15"/>
    <property type="match status" value="1"/>
</dbReference>
<feature type="compositionally biased region" description="Basic and acidic residues" evidence="1">
    <location>
        <begin position="518"/>
        <end position="527"/>
    </location>
</feature>
<name>A0ABQ7K3I9_9FUNG</name>
<evidence type="ECO:0000313" key="4">
    <source>
        <dbReference type="Proteomes" id="UP001194696"/>
    </source>
</evidence>
<feature type="region of interest" description="Disordered" evidence="1">
    <location>
        <begin position="89"/>
        <end position="209"/>
    </location>
</feature>
<feature type="region of interest" description="Disordered" evidence="1">
    <location>
        <begin position="1"/>
        <end position="28"/>
    </location>
</feature>
<comment type="caution">
    <text evidence="3">The sequence shown here is derived from an EMBL/GenBank/DDBJ whole genome shotgun (WGS) entry which is preliminary data.</text>
</comment>
<evidence type="ECO:0000256" key="1">
    <source>
        <dbReference type="SAM" id="MobiDB-lite"/>
    </source>
</evidence>
<evidence type="ECO:0000313" key="3">
    <source>
        <dbReference type="EMBL" id="KAG0290096.1"/>
    </source>
</evidence>
<dbReference type="InterPro" id="IPR025886">
    <property type="entry name" value="PP2-like"/>
</dbReference>
<dbReference type="EMBL" id="JAAAIM010000311">
    <property type="protein sequence ID" value="KAG0290096.1"/>
    <property type="molecule type" value="Genomic_DNA"/>
</dbReference>
<feature type="region of interest" description="Disordered" evidence="1">
    <location>
        <begin position="477"/>
        <end position="527"/>
    </location>
</feature>
<dbReference type="SUPFAM" id="SSF81383">
    <property type="entry name" value="F-box domain"/>
    <property type="match status" value="1"/>
</dbReference>
<sequence length="553" mass="62072">MADSFKDTKGKDTKGKDTKGKDTKDAKDIKKSLSDMPAEVLIQIGLALPCRDFGRFLQTNRSIHSCLDSHYVWHQRFTTRFGQAILKDKLNPPLSNNDPSKLTPSSAHPSPRFPSSSSQIFHSSSNNNSNNNSANTSPTLQQQQQFDDQVDPVSAAPSPLPSPASSPRMTPSTAPLMPSDSSSDDGNGGEGSSSSRAKRPPKVKPRRIDLRKTNMVSKEMLIDMYKQLSRMTLPAEDMMIAHMGNQFWRMITSTESKYGKLAELASVWWMDVVAVFVGVPPGRYKVQWRLKVTSDAPVVNTEFRAVLFDKHEDQSTAVEKKSALTFRPMSKQEFVAQTDSPGNRVNKKPFRNLFKGFTILELPGELHVEVDYQNVFLQIRNHDDWKSGLYIDYVRLVNLDDPEQSQESLSNGLHGKRVAAGNEPVDDEGEEYYPSSSSSSSSGPLPWFKQVLGINPDAGIDTQHRFRSRATRQFHPVNPSDLLDVEKGESSAEKSESSAEKSQLSAEKGESPSTARNKSNELEEHRKPVERPDAWYRLLTFLFIYCLYICFWK</sequence>
<accession>A0ABQ7K3I9</accession>
<feature type="compositionally biased region" description="Polar residues" evidence="1">
    <location>
        <begin position="93"/>
        <end position="108"/>
    </location>
</feature>
<dbReference type="Pfam" id="PF14299">
    <property type="entry name" value="PP2"/>
    <property type="match status" value="1"/>
</dbReference>
<reference evidence="3 4" key="1">
    <citation type="journal article" date="2020" name="Fungal Divers.">
        <title>Resolving the Mortierellaceae phylogeny through synthesis of multi-gene phylogenetics and phylogenomics.</title>
        <authorList>
            <person name="Vandepol N."/>
            <person name="Liber J."/>
            <person name="Desiro A."/>
            <person name="Na H."/>
            <person name="Kennedy M."/>
            <person name="Barry K."/>
            <person name="Grigoriev I.V."/>
            <person name="Miller A.N."/>
            <person name="O'Donnell K."/>
            <person name="Stajich J.E."/>
            <person name="Bonito G."/>
        </authorList>
    </citation>
    <scope>NUCLEOTIDE SEQUENCE [LARGE SCALE GENOMIC DNA]</scope>
    <source>
        <strain evidence="3 4">AD045</strain>
    </source>
</reference>
<evidence type="ECO:0008006" key="5">
    <source>
        <dbReference type="Google" id="ProtNLM"/>
    </source>
</evidence>